<gene>
    <name evidence="1" type="ORF">S1001342_02398</name>
</gene>
<reference evidence="1 2" key="1">
    <citation type="submission" date="2017-05" db="EMBL/GenBank/DDBJ databases">
        <title>Genome sequence of Acetobacter pasteurianus subsp. pasteurianus strain SRCM101342.</title>
        <authorList>
            <person name="Cho S.H."/>
        </authorList>
    </citation>
    <scope>NUCLEOTIDE SEQUENCE [LARGE SCALE GENOMIC DNA]</scope>
    <source>
        <strain evidence="1 2">SRCM101342</strain>
    </source>
</reference>
<evidence type="ECO:0000313" key="2">
    <source>
        <dbReference type="Proteomes" id="UP000196205"/>
    </source>
</evidence>
<dbReference type="Proteomes" id="UP000196205">
    <property type="component" value="Chromosome"/>
</dbReference>
<dbReference type="RefSeq" id="WP_250698130.1">
    <property type="nucleotide sequence ID" value="NZ_CP021509.1"/>
</dbReference>
<dbReference type="EMBL" id="CP021509">
    <property type="protein sequence ID" value="ARW48697.1"/>
    <property type="molecule type" value="Genomic_DNA"/>
</dbReference>
<protein>
    <submittedName>
        <fullName evidence="1">Uncharacterized protein</fullName>
    </submittedName>
</protein>
<organism evidence="1 2">
    <name type="scientific">Acetobacter pasteurianus subsp. pasteurianus</name>
    <dbReference type="NCBI Taxonomy" id="481145"/>
    <lineage>
        <taxon>Bacteria</taxon>
        <taxon>Pseudomonadati</taxon>
        <taxon>Pseudomonadota</taxon>
        <taxon>Alphaproteobacteria</taxon>
        <taxon>Acetobacterales</taxon>
        <taxon>Acetobacteraceae</taxon>
        <taxon>Acetobacter</taxon>
    </lineage>
</organism>
<proteinExistence type="predicted"/>
<dbReference type="AlphaFoldDB" id="A0A1Y0Y8D0"/>
<name>A0A1Y0Y8D0_ACEPA</name>
<accession>A0A1Y0Y8D0</accession>
<evidence type="ECO:0000313" key="1">
    <source>
        <dbReference type="EMBL" id="ARW48697.1"/>
    </source>
</evidence>
<sequence length="81" mass="9197">MMQAKPDLFGFQKPRFPRRFMAHMVDVGISDCTPQDSNMTQIAEFKCNRCGWESGWIYMKNVTAVKRGVPCDECNGSSENA</sequence>